<gene>
    <name evidence="2" type="ORF">FTOL_04824</name>
</gene>
<feature type="compositionally biased region" description="Acidic residues" evidence="1">
    <location>
        <begin position="235"/>
        <end position="277"/>
    </location>
</feature>
<proteinExistence type="predicted"/>
<reference evidence="2" key="1">
    <citation type="submission" date="2018-03" db="EMBL/GenBank/DDBJ databases">
        <authorList>
            <person name="Guldener U."/>
        </authorList>
    </citation>
    <scope>NUCLEOTIDE SEQUENCE</scope>
</reference>
<feature type="compositionally biased region" description="Polar residues" evidence="1">
    <location>
        <begin position="215"/>
        <end position="225"/>
    </location>
</feature>
<dbReference type="EMBL" id="ONZP01000150">
    <property type="protein sequence ID" value="SPJ75093.1"/>
    <property type="molecule type" value="Genomic_DNA"/>
</dbReference>
<evidence type="ECO:0000313" key="3">
    <source>
        <dbReference type="Proteomes" id="UP001187734"/>
    </source>
</evidence>
<organism evidence="2 3">
    <name type="scientific">Fusarium torulosum</name>
    <dbReference type="NCBI Taxonomy" id="33205"/>
    <lineage>
        <taxon>Eukaryota</taxon>
        <taxon>Fungi</taxon>
        <taxon>Dikarya</taxon>
        <taxon>Ascomycota</taxon>
        <taxon>Pezizomycotina</taxon>
        <taxon>Sordariomycetes</taxon>
        <taxon>Hypocreomycetidae</taxon>
        <taxon>Hypocreales</taxon>
        <taxon>Nectriaceae</taxon>
        <taxon>Fusarium</taxon>
    </lineage>
</organism>
<feature type="region of interest" description="Disordered" evidence="1">
    <location>
        <begin position="42"/>
        <end position="180"/>
    </location>
</feature>
<feature type="compositionally biased region" description="Polar residues" evidence="1">
    <location>
        <begin position="281"/>
        <end position="290"/>
    </location>
</feature>
<keyword evidence="3" id="KW-1185">Reference proteome</keyword>
<feature type="compositionally biased region" description="Low complexity" evidence="1">
    <location>
        <begin position="325"/>
        <end position="338"/>
    </location>
</feature>
<name>A0AAE8M6H2_9HYPO</name>
<feature type="compositionally biased region" description="Basic and acidic residues" evidence="1">
    <location>
        <begin position="296"/>
        <end position="307"/>
    </location>
</feature>
<comment type="caution">
    <text evidence="2">The sequence shown here is derived from an EMBL/GenBank/DDBJ whole genome shotgun (WGS) entry which is preliminary data.</text>
</comment>
<evidence type="ECO:0000256" key="1">
    <source>
        <dbReference type="SAM" id="MobiDB-lite"/>
    </source>
</evidence>
<evidence type="ECO:0000313" key="2">
    <source>
        <dbReference type="EMBL" id="SPJ75093.1"/>
    </source>
</evidence>
<feature type="compositionally biased region" description="Low complexity" evidence="1">
    <location>
        <begin position="52"/>
        <end position="62"/>
    </location>
</feature>
<sequence>MAAPLSPESFRQSIINAIMSNNAVVPGRAELPDDSGTMRLAELEGSPSRALSSSSVGDGSSGYEASLSSGNQRTCIKKQGNINMKSGKAKDCHVKTVTSSDVESSENAETTESAGDETTDGSNKSSPKAKNKNKKCNATKSMPSTDDESSAQTEEASTDADTSGKSSQASTKDPNWSVSEDCRLRGMKEAGETWKFITTSLCKTKTDVRARWKVLQSQSSASGPTTEAEKNNATTDEETGDDVTEAEAEENETNEDEDDYENDEDDDEYEDDDEESDSNVKDSASANNNNKWHKGPRNDKVAIENKWAKARAKAKTSDQGDSVASGQEASTESSVSSSCLGYGDPEKEKQRRYLQDHIYKEMYPAEIHPKPDAYLGKRDCDVLASIDSKYKKSRWLEMQANFYNVTGRMVPLEAIRARCERAEAEKEERSEARKLQKRLDKVEDWIAKQSHEDSEE</sequence>
<feature type="compositionally biased region" description="Polar residues" evidence="1">
    <location>
        <begin position="150"/>
        <end position="178"/>
    </location>
</feature>
<feature type="compositionally biased region" description="Polar residues" evidence="1">
    <location>
        <begin position="66"/>
        <end position="84"/>
    </location>
</feature>
<accession>A0AAE8M6H2</accession>
<protein>
    <recommendedName>
        <fullName evidence="4">Myb-like domain-containing protein</fullName>
    </recommendedName>
</protein>
<feature type="compositionally biased region" description="Basic residues" evidence="1">
    <location>
        <begin position="127"/>
        <end position="137"/>
    </location>
</feature>
<feature type="region of interest" description="Disordered" evidence="1">
    <location>
        <begin position="215"/>
        <end position="352"/>
    </location>
</feature>
<evidence type="ECO:0008006" key="4">
    <source>
        <dbReference type="Google" id="ProtNLM"/>
    </source>
</evidence>
<dbReference type="Proteomes" id="UP001187734">
    <property type="component" value="Unassembled WGS sequence"/>
</dbReference>
<dbReference type="AlphaFoldDB" id="A0AAE8M6H2"/>